<organism evidence="15 16">
    <name type="scientific">Vanilla planifolia</name>
    <name type="common">Vanilla</name>
    <dbReference type="NCBI Taxonomy" id="51239"/>
    <lineage>
        <taxon>Eukaryota</taxon>
        <taxon>Viridiplantae</taxon>
        <taxon>Streptophyta</taxon>
        <taxon>Embryophyta</taxon>
        <taxon>Tracheophyta</taxon>
        <taxon>Spermatophyta</taxon>
        <taxon>Magnoliopsida</taxon>
        <taxon>Liliopsida</taxon>
        <taxon>Asparagales</taxon>
        <taxon>Orchidaceae</taxon>
        <taxon>Vanilloideae</taxon>
        <taxon>Vanilleae</taxon>
        <taxon>Vanilla</taxon>
    </lineage>
</organism>
<dbReference type="Gene3D" id="3.90.180.10">
    <property type="entry name" value="Medium-chain alcohol dehydrogenases, catalytic domain"/>
    <property type="match status" value="1"/>
</dbReference>
<dbReference type="Pfam" id="PF00107">
    <property type="entry name" value="ADH_zinc_N"/>
    <property type="match status" value="1"/>
</dbReference>
<evidence type="ECO:0000256" key="7">
    <source>
        <dbReference type="ARBA" id="ARBA00022833"/>
    </source>
</evidence>
<dbReference type="InterPro" id="IPR036291">
    <property type="entry name" value="NAD(P)-bd_dom_sf"/>
</dbReference>
<dbReference type="GO" id="GO:0046872">
    <property type="term" value="F:metal ion binding"/>
    <property type="evidence" value="ECO:0007669"/>
    <property type="project" value="UniProtKB-KW"/>
</dbReference>
<comment type="catalytic activity">
    <reaction evidence="10">
        <text>(E)-sinapyl alcohol + NADP(+) = (E)-sinapaldehyde + NADPH + H(+)</text>
        <dbReference type="Rhea" id="RHEA:45704"/>
        <dbReference type="ChEBI" id="CHEBI:15378"/>
        <dbReference type="ChEBI" id="CHEBI:27949"/>
        <dbReference type="ChEBI" id="CHEBI:57783"/>
        <dbReference type="ChEBI" id="CHEBI:58349"/>
        <dbReference type="ChEBI" id="CHEBI:64557"/>
        <dbReference type="EC" id="1.1.1.195"/>
    </reaction>
    <physiologicalReaction direction="right-to-left" evidence="10">
        <dbReference type="Rhea" id="RHEA:45706"/>
    </physiologicalReaction>
</comment>
<dbReference type="InterPro" id="IPR013149">
    <property type="entry name" value="ADH-like_C"/>
</dbReference>
<name>A0A835UYU1_VANPL</name>
<comment type="catalytic activity">
    <reaction evidence="9">
        <text>(E)-4-coumaroyl alcohol + NADP(+) = (E)-4-coumaraldehyde + NADPH + H(+)</text>
        <dbReference type="Rhea" id="RHEA:45724"/>
        <dbReference type="ChEBI" id="CHEBI:15378"/>
        <dbReference type="ChEBI" id="CHEBI:28353"/>
        <dbReference type="ChEBI" id="CHEBI:57783"/>
        <dbReference type="ChEBI" id="CHEBI:58349"/>
        <dbReference type="ChEBI" id="CHEBI:64555"/>
        <dbReference type="EC" id="1.1.1.195"/>
    </reaction>
    <physiologicalReaction direction="right-to-left" evidence="9">
        <dbReference type="Rhea" id="RHEA:45726"/>
    </physiologicalReaction>
</comment>
<comment type="cofactor">
    <cofactor evidence="1">
        <name>Zn(2+)</name>
        <dbReference type="ChEBI" id="CHEBI:29105"/>
    </cofactor>
</comment>
<dbReference type="InterPro" id="IPR013154">
    <property type="entry name" value="ADH-like_N"/>
</dbReference>
<comment type="caution">
    <text evidence="15">The sequence shown here is derived from an EMBL/GenBank/DDBJ whole genome shotgun (WGS) entry which is preliminary data.</text>
</comment>
<evidence type="ECO:0000256" key="13">
    <source>
        <dbReference type="ARBA" id="ARBA00049332"/>
    </source>
</evidence>
<comment type="pathway">
    <text evidence="2">Aromatic compound metabolism; phenylpropanoid biosynthesis.</text>
</comment>
<accession>A0A835UYU1</accession>
<keyword evidence="5" id="KW-0479">Metal-binding</keyword>
<comment type="catalytic activity">
    <reaction evidence="11">
        <text>(E)-caffeyl alcohol + NADP(+) = (E)-caffeyl aldehyde + NADPH + H(+)</text>
        <dbReference type="Rhea" id="RHEA:45728"/>
        <dbReference type="ChEBI" id="CHEBI:15378"/>
        <dbReference type="ChEBI" id="CHEBI:28323"/>
        <dbReference type="ChEBI" id="CHEBI:31334"/>
        <dbReference type="ChEBI" id="CHEBI:57783"/>
        <dbReference type="ChEBI" id="CHEBI:58349"/>
    </reaction>
    <physiologicalReaction direction="right-to-left" evidence="11">
        <dbReference type="Rhea" id="RHEA:45730"/>
    </physiologicalReaction>
</comment>
<comment type="catalytic activity">
    <reaction evidence="12">
        <text>(E)-coniferol + NADP(+) = (E)-coniferaldehyde + NADPH + H(+)</text>
        <dbReference type="Rhea" id="RHEA:22444"/>
        <dbReference type="ChEBI" id="CHEBI:15378"/>
        <dbReference type="ChEBI" id="CHEBI:16547"/>
        <dbReference type="ChEBI" id="CHEBI:17745"/>
        <dbReference type="ChEBI" id="CHEBI:57783"/>
        <dbReference type="ChEBI" id="CHEBI:58349"/>
        <dbReference type="EC" id="1.1.1.195"/>
    </reaction>
    <physiologicalReaction direction="right-to-left" evidence="12">
        <dbReference type="Rhea" id="RHEA:22446"/>
    </physiologicalReaction>
</comment>
<dbReference type="EC" id="1.1.1.195" evidence="4"/>
<evidence type="ECO:0000256" key="9">
    <source>
        <dbReference type="ARBA" id="ARBA00047329"/>
    </source>
</evidence>
<keyword evidence="7" id="KW-0862">Zinc</keyword>
<dbReference type="CDD" id="cd05283">
    <property type="entry name" value="CAD1"/>
    <property type="match status" value="1"/>
</dbReference>
<evidence type="ECO:0000256" key="5">
    <source>
        <dbReference type="ARBA" id="ARBA00022723"/>
    </source>
</evidence>
<proteinExistence type="predicted"/>
<dbReference type="Gene3D" id="3.40.50.720">
    <property type="entry name" value="NAD(P)-binding Rossmann-like Domain"/>
    <property type="match status" value="1"/>
</dbReference>
<dbReference type="SMART" id="SM00829">
    <property type="entry name" value="PKS_ER"/>
    <property type="match status" value="1"/>
</dbReference>
<dbReference type="Proteomes" id="UP000639772">
    <property type="component" value="Chromosome 6"/>
</dbReference>
<comment type="subunit">
    <text evidence="3">Homodimer.</text>
</comment>
<evidence type="ECO:0000256" key="3">
    <source>
        <dbReference type="ARBA" id="ARBA00011738"/>
    </source>
</evidence>
<evidence type="ECO:0000313" key="16">
    <source>
        <dbReference type="Proteomes" id="UP000639772"/>
    </source>
</evidence>
<dbReference type="SUPFAM" id="SSF51735">
    <property type="entry name" value="NAD(P)-binding Rossmann-fold domains"/>
    <property type="match status" value="1"/>
</dbReference>
<keyword evidence="6" id="KW-0438">Lignin biosynthesis</keyword>
<dbReference type="SUPFAM" id="SSF50129">
    <property type="entry name" value="GroES-like"/>
    <property type="match status" value="1"/>
</dbReference>
<evidence type="ECO:0000256" key="8">
    <source>
        <dbReference type="ARBA" id="ARBA00023002"/>
    </source>
</evidence>
<evidence type="ECO:0000313" key="15">
    <source>
        <dbReference type="EMBL" id="KAG0479092.1"/>
    </source>
</evidence>
<dbReference type="OrthoDB" id="1879366at2759"/>
<dbReference type="GO" id="GO:0045551">
    <property type="term" value="F:cinnamyl-alcohol dehydrogenase activity"/>
    <property type="evidence" value="ECO:0007669"/>
    <property type="project" value="UniProtKB-EC"/>
</dbReference>
<reference evidence="15 16" key="1">
    <citation type="journal article" date="2020" name="Nat. Food">
        <title>A phased Vanilla planifolia genome enables genetic improvement of flavour and production.</title>
        <authorList>
            <person name="Hasing T."/>
            <person name="Tang H."/>
            <person name="Brym M."/>
            <person name="Khazi F."/>
            <person name="Huang T."/>
            <person name="Chambers A.H."/>
        </authorList>
    </citation>
    <scope>NUCLEOTIDE SEQUENCE [LARGE SCALE GENOMIC DNA]</scope>
    <source>
        <tissue evidence="15">Leaf</tissue>
    </source>
</reference>
<evidence type="ECO:0000256" key="6">
    <source>
        <dbReference type="ARBA" id="ARBA00022733"/>
    </source>
</evidence>
<protein>
    <recommendedName>
        <fullName evidence="4">cinnamyl-alcohol dehydrogenase</fullName>
        <ecNumber evidence="4">1.1.1.195</ecNumber>
    </recommendedName>
</protein>
<evidence type="ECO:0000256" key="1">
    <source>
        <dbReference type="ARBA" id="ARBA00001947"/>
    </source>
</evidence>
<keyword evidence="8" id="KW-0560">Oxidoreductase</keyword>
<dbReference type="InterPro" id="IPR011032">
    <property type="entry name" value="GroES-like_sf"/>
</dbReference>
<sequence>MVTPTKAREALGWAASDSSGLLSPFTFCRRHEIAGEVVETGPNVRKFKAGDSAGIGCFVGSCGDCEFCFQNLECCCPKSVLTYSSIDQDGSTTYGGYSDHIVVRERFVFRIPVSLPLHAAAPLLCAGISVYSPMRHLGIDRPGLHLGVVGLGGLGHVAVRFAKAMGMKVTVISSSPWKKKEAIELFGADGFIDSKNDEQTKTMMGSMDGIIDTVPVAHPLAPLLALLKAQGKLVVVGGSAEDLKVPSMPLLMGKPAIVGNWCLIDSRGMKETQEMLYFAAEHNVRAEVEIIPISYVNNAMERLAKGDVKYRFVIDVRHLSRN</sequence>
<evidence type="ECO:0000256" key="2">
    <source>
        <dbReference type="ARBA" id="ARBA00004928"/>
    </source>
</evidence>
<evidence type="ECO:0000256" key="11">
    <source>
        <dbReference type="ARBA" id="ARBA00049226"/>
    </source>
</evidence>
<evidence type="ECO:0000256" key="4">
    <source>
        <dbReference type="ARBA" id="ARBA00013171"/>
    </source>
</evidence>
<dbReference type="AlphaFoldDB" id="A0A835UYU1"/>
<evidence type="ECO:0000259" key="14">
    <source>
        <dbReference type="SMART" id="SM00829"/>
    </source>
</evidence>
<dbReference type="GO" id="GO:0009809">
    <property type="term" value="P:lignin biosynthetic process"/>
    <property type="evidence" value="ECO:0007669"/>
    <property type="project" value="UniProtKB-KW"/>
</dbReference>
<feature type="domain" description="Enoyl reductase (ER)" evidence="14">
    <location>
        <begin position="6"/>
        <end position="314"/>
    </location>
</feature>
<dbReference type="EMBL" id="JADCNM010000006">
    <property type="protein sequence ID" value="KAG0479092.1"/>
    <property type="molecule type" value="Genomic_DNA"/>
</dbReference>
<evidence type="ECO:0000256" key="10">
    <source>
        <dbReference type="ARBA" id="ARBA00048379"/>
    </source>
</evidence>
<dbReference type="InterPro" id="IPR020843">
    <property type="entry name" value="ER"/>
</dbReference>
<dbReference type="FunFam" id="3.40.50.720:FF:000022">
    <property type="entry name" value="Cinnamyl alcohol dehydrogenase"/>
    <property type="match status" value="1"/>
</dbReference>
<dbReference type="Pfam" id="PF08240">
    <property type="entry name" value="ADH_N"/>
    <property type="match status" value="1"/>
</dbReference>
<comment type="catalytic activity">
    <reaction evidence="13">
        <text>(E)-cinnamyl alcohol + NADP(+) = (E)-cinnamaldehyde + NADPH + H(+)</text>
        <dbReference type="Rhea" id="RHEA:10392"/>
        <dbReference type="ChEBI" id="CHEBI:15378"/>
        <dbReference type="ChEBI" id="CHEBI:16731"/>
        <dbReference type="ChEBI" id="CHEBI:33227"/>
        <dbReference type="ChEBI" id="CHEBI:57783"/>
        <dbReference type="ChEBI" id="CHEBI:58349"/>
        <dbReference type="EC" id="1.1.1.195"/>
    </reaction>
    <physiologicalReaction direction="right-to-left" evidence="13">
        <dbReference type="Rhea" id="RHEA:10394"/>
    </physiologicalReaction>
</comment>
<dbReference type="InterPro" id="IPR047109">
    <property type="entry name" value="CAD-like"/>
</dbReference>
<gene>
    <name evidence="15" type="ORF">HPP92_013811</name>
</gene>
<dbReference type="PANTHER" id="PTHR42683">
    <property type="entry name" value="ALDEHYDE REDUCTASE"/>
    <property type="match status" value="1"/>
</dbReference>
<evidence type="ECO:0000256" key="12">
    <source>
        <dbReference type="ARBA" id="ARBA00049311"/>
    </source>
</evidence>